<dbReference type="EMBL" id="GBRH01269125">
    <property type="protein sequence ID" value="JAD28770.1"/>
    <property type="molecule type" value="Transcribed_RNA"/>
</dbReference>
<dbReference type="AlphaFoldDB" id="A0A0A8YWA2"/>
<reference evidence="1" key="1">
    <citation type="submission" date="2014-09" db="EMBL/GenBank/DDBJ databases">
        <authorList>
            <person name="Magalhaes I.L.F."/>
            <person name="Oliveira U."/>
            <person name="Santos F.R."/>
            <person name="Vidigal T.H.D.A."/>
            <person name="Brescovit A.D."/>
            <person name="Santos A.J."/>
        </authorList>
    </citation>
    <scope>NUCLEOTIDE SEQUENCE</scope>
    <source>
        <tissue evidence="1">Shoot tissue taken approximately 20 cm above the soil surface</tissue>
    </source>
</reference>
<protein>
    <submittedName>
        <fullName evidence="1">Uncharacterized protein</fullName>
    </submittedName>
</protein>
<sequence length="27" mass="3029">MDFAIHTVAEYCPLVAVKLKPSMLSTY</sequence>
<proteinExistence type="predicted"/>
<reference evidence="1" key="2">
    <citation type="journal article" date="2015" name="Data Brief">
        <title>Shoot transcriptome of the giant reed, Arundo donax.</title>
        <authorList>
            <person name="Barrero R.A."/>
            <person name="Guerrero F.D."/>
            <person name="Moolhuijzen P."/>
            <person name="Goolsby J.A."/>
            <person name="Tidwell J."/>
            <person name="Bellgard S.E."/>
            <person name="Bellgard M.I."/>
        </authorList>
    </citation>
    <scope>NUCLEOTIDE SEQUENCE</scope>
    <source>
        <tissue evidence="1">Shoot tissue taken approximately 20 cm above the soil surface</tissue>
    </source>
</reference>
<evidence type="ECO:0000313" key="1">
    <source>
        <dbReference type="EMBL" id="JAD28770.1"/>
    </source>
</evidence>
<organism evidence="1">
    <name type="scientific">Arundo donax</name>
    <name type="common">Giant reed</name>
    <name type="synonym">Donax arundinaceus</name>
    <dbReference type="NCBI Taxonomy" id="35708"/>
    <lineage>
        <taxon>Eukaryota</taxon>
        <taxon>Viridiplantae</taxon>
        <taxon>Streptophyta</taxon>
        <taxon>Embryophyta</taxon>
        <taxon>Tracheophyta</taxon>
        <taxon>Spermatophyta</taxon>
        <taxon>Magnoliopsida</taxon>
        <taxon>Liliopsida</taxon>
        <taxon>Poales</taxon>
        <taxon>Poaceae</taxon>
        <taxon>PACMAD clade</taxon>
        <taxon>Arundinoideae</taxon>
        <taxon>Arundineae</taxon>
        <taxon>Arundo</taxon>
    </lineage>
</organism>
<name>A0A0A8YWA2_ARUDO</name>
<accession>A0A0A8YWA2</accession>